<dbReference type="SUPFAM" id="SSF53649">
    <property type="entry name" value="Alkaline phosphatase-like"/>
    <property type="match status" value="1"/>
</dbReference>
<dbReference type="Proteomes" id="UP000694865">
    <property type="component" value="Unplaced"/>
</dbReference>
<keyword evidence="1" id="KW-0479">Metal-binding</keyword>
<reference evidence="6" key="1">
    <citation type="submission" date="2025-08" db="UniProtKB">
        <authorList>
            <consortium name="RefSeq"/>
        </authorList>
    </citation>
    <scope>IDENTIFICATION</scope>
    <source>
        <tissue evidence="6">Testes</tissue>
    </source>
</reference>
<gene>
    <name evidence="6" type="primary">LOC102801374</name>
</gene>
<keyword evidence="4" id="KW-0812">Transmembrane</keyword>
<evidence type="ECO:0000256" key="1">
    <source>
        <dbReference type="ARBA" id="ARBA00022723"/>
    </source>
</evidence>
<evidence type="ECO:0000313" key="6">
    <source>
        <dbReference type="RefSeq" id="XP_006821550.1"/>
    </source>
</evidence>
<organism evidence="5 6">
    <name type="scientific">Saccoglossus kowalevskii</name>
    <name type="common">Acorn worm</name>
    <dbReference type="NCBI Taxonomy" id="10224"/>
    <lineage>
        <taxon>Eukaryota</taxon>
        <taxon>Metazoa</taxon>
        <taxon>Hemichordata</taxon>
        <taxon>Enteropneusta</taxon>
        <taxon>Harrimaniidae</taxon>
        <taxon>Saccoglossus</taxon>
    </lineage>
</organism>
<keyword evidence="3" id="KW-0325">Glycoprotein</keyword>
<proteinExistence type="predicted"/>
<dbReference type="PANTHER" id="PTHR10342:SF273">
    <property type="entry name" value="RE14504P"/>
    <property type="match status" value="1"/>
</dbReference>
<evidence type="ECO:0000256" key="3">
    <source>
        <dbReference type="ARBA" id="ARBA00023180"/>
    </source>
</evidence>
<evidence type="ECO:0000256" key="4">
    <source>
        <dbReference type="SAM" id="Phobius"/>
    </source>
</evidence>
<dbReference type="Gene3D" id="3.30.1120.10">
    <property type="match status" value="1"/>
</dbReference>
<feature type="transmembrane region" description="Helical" evidence="4">
    <location>
        <begin position="35"/>
        <end position="58"/>
    </location>
</feature>
<protein>
    <submittedName>
        <fullName evidence="6">Arylsulfatase B-like</fullName>
    </submittedName>
</protein>
<dbReference type="InterPro" id="IPR017850">
    <property type="entry name" value="Alkaline_phosphatase_core_sf"/>
</dbReference>
<dbReference type="GeneID" id="102801374"/>
<evidence type="ECO:0000313" key="5">
    <source>
        <dbReference type="Proteomes" id="UP000694865"/>
    </source>
</evidence>
<dbReference type="InterPro" id="IPR047115">
    <property type="entry name" value="ARSB"/>
</dbReference>
<dbReference type="PANTHER" id="PTHR10342">
    <property type="entry name" value="ARYLSULFATASE"/>
    <property type="match status" value="1"/>
</dbReference>
<dbReference type="RefSeq" id="XP_006821550.1">
    <property type="nucleotide sequence ID" value="XM_006821487.1"/>
</dbReference>
<keyword evidence="4" id="KW-0472">Membrane</keyword>
<evidence type="ECO:0000256" key="2">
    <source>
        <dbReference type="ARBA" id="ARBA00022837"/>
    </source>
</evidence>
<keyword evidence="4" id="KW-1133">Transmembrane helix</keyword>
<sequence>MVMDSTPKSVPEATSAGSWNMDDTKASHKIRNYGISFVTLIVLIILIAILVIVVIGYWKSSELLPFFHEVAFVVMCYNDNYLVEPCQCQGGNNNASEYKQPHIVLLLSEDLGWNDVEWNNPDLKMPILNQLAADGVIFNQTYVQPSCTPWHLGFCKKEYLPTSRGFDSHYGQIGGGVTPWTKETTSMFAPGYDFRDNSGVVQKSDTYLTFMLAERAAEIIMGHSKEYPLYLQFNLDMPSKSLEVPPEYEALYSDIADNRTRKFYGKLSVMDDAVGTVVEALKTRGMLWHMVDLHETILSIAGAKSEPGIDGIDMWETFSMGKPSPRKEFVYNIDDFEPSPGAAIRVGDYKLITGNPDTLYPIRTTNQSDGWFNYGDPLTNGFPGPPTSIPAENVTYLFNIRDDPEERNNIADLYPEIVQALRTRLDEYREDLVSPIDDTPDEAGLPSNFDGVWSPGWC</sequence>
<dbReference type="Gene3D" id="3.40.720.10">
    <property type="entry name" value="Alkaline Phosphatase, subunit A"/>
    <property type="match status" value="3"/>
</dbReference>
<keyword evidence="5" id="KW-1185">Reference proteome</keyword>
<accession>A0ABM0MNF9</accession>
<keyword evidence="2" id="KW-0106">Calcium</keyword>
<name>A0ABM0MNF9_SACKO</name>